<dbReference type="InterPro" id="IPR001128">
    <property type="entry name" value="Cyt_P450"/>
</dbReference>
<organism evidence="2 3">
    <name type="scientific">Photorhabdus khanii NC19</name>
    <dbReference type="NCBI Taxonomy" id="1004151"/>
    <lineage>
        <taxon>Bacteria</taxon>
        <taxon>Pseudomonadati</taxon>
        <taxon>Pseudomonadota</taxon>
        <taxon>Gammaproteobacteria</taxon>
        <taxon>Enterobacterales</taxon>
        <taxon>Morganellaceae</taxon>
        <taxon>Photorhabdus</taxon>
    </lineage>
</organism>
<dbReference type="PANTHER" id="PTHR24305:SF166">
    <property type="entry name" value="CYTOCHROME P450 12A4, MITOCHONDRIAL-RELATED"/>
    <property type="match status" value="1"/>
</dbReference>
<dbReference type="PATRIC" id="fig|1004151.3.peg.2080"/>
<comment type="similarity">
    <text evidence="1">Belongs to the cytochrome P450 family.</text>
</comment>
<dbReference type="InterPro" id="IPR050121">
    <property type="entry name" value="Cytochrome_P450_monoxygenase"/>
</dbReference>
<dbReference type="GO" id="GO:0005506">
    <property type="term" value="F:iron ion binding"/>
    <property type="evidence" value="ECO:0007669"/>
    <property type="project" value="InterPro"/>
</dbReference>
<proteinExistence type="inferred from homology"/>
<dbReference type="GO" id="GO:0016705">
    <property type="term" value="F:oxidoreductase activity, acting on paired donors, with incorporation or reduction of molecular oxygen"/>
    <property type="evidence" value="ECO:0007669"/>
    <property type="project" value="InterPro"/>
</dbReference>
<reference evidence="2 3" key="1">
    <citation type="submission" date="2013-11" db="EMBL/GenBank/DDBJ databases">
        <title>Elucidation of the Photorhabdus temperata genome and generation of transposon mutant library to identify motility mutants.</title>
        <authorList>
            <person name="Hurst S.G.IV."/>
            <person name="Micheals B."/>
            <person name="Abebe-Akele F."/>
            <person name="Rowedder H."/>
            <person name="Bullock H."/>
            <person name="Jackobeck R."/>
            <person name="Janicki E."/>
            <person name="Tisa L.S."/>
        </authorList>
    </citation>
    <scope>NUCLEOTIDE SEQUENCE [LARGE SCALE GENOMIC DNA]</scope>
    <source>
        <strain evidence="2 3">NC19</strain>
    </source>
</reference>
<dbReference type="Pfam" id="PF00067">
    <property type="entry name" value="p450"/>
    <property type="match status" value="1"/>
</dbReference>
<dbReference type="EMBL" id="AYSJ01000009">
    <property type="protein sequence ID" value="ETS31929.1"/>
    <property type="molecule type" value="Genomic_DNA"/>
</dbReference>
<dbReference type="Proteomes" id="UP000018957">
    <property type="component" value="Unassembled WGS sequence"/>
</dbReference>
<protein>
    <submittedName>
        <fullName evidence="2">Cytochrome P450</fullName>
    </submittedName>
</protein>
<dbReference type="InterPro" id="IPR036396">
    <property type="entry name" value="Cyt_P450_sf"/>
</dbReference>
<dbReference type="Gene3D" id="1.10.630.10">
    <property type="entry name" value="Cytochrome P450"/>
    <property type="match status" value="1"/>
</dbReference>
<dbReference type="PANTHER" id="PTHR24305">
    <property type="entry name" value="CYTOCHROME P450"/>
    <property type="match status" value="1"/>
</dbReference>
<evidence type="ECO:0000256" key="1">
    <source>
        <dbReference type="ARBA" id="ARBA00010617"/>
    </source>
</evidence>
<dbReference type="RefSeq" id="WP_070974575.1">
    <property type="nucleotide sequence ID" value="NZ_AYSJ01000009.1"/>
</dbReference>
<dbReference type="AlphaFoldDB" id="W3VA53"/>
<evidence type="ECO:0000313" key="3">
    <source>
        <dbReference type="Proteomes" id="UP000018957"/>
    </source>
</evidence>
<sequence>MLNPASQAPFPGLIAHHPGTDILSGHGNAFHIATIENGEDASSYFEKSGIADLADKNGGLCTFWLGDDLALYQNTNIPLVNDDELEPSINTNADLFGSFMGSLHSKNPIHHQKRAIVERALGNVRFISGLDMYIQTAAHDYLIQIKDKKLPLDDFTLYMVAHIDSGLPGILDFNEKPLTYYLSSKKYGYAARNFFDIASEVISKVNTDSIKDVDLVVNMTRDMLEANFSSLSTAPISNMVRAQFTQWKRPFSLESICSLSTSELKEIGTIIIATYDTTSLSLLWTLAYLGANPIVQDLLKVSIDTEDDPIELASLLVLEALRLGGSNPTALWRRVRRPFVIHHQGADITIPVNTMLWLDRRRANRDANVFPYPDQFDIRNIRHIMKEENEKITSILSRSRHEINSFNMVNTNLSPRKCPGRLFSVREQALILVELYQNYSISIVGTDLALASHSSMPRPISPGIIQIKPKRLTQSTITEHK</sequence>
<dbReference type="OrthoDB" id="4278243at2"/>
<evidence type="ECO:0000313" key="2">
    <source>
        <dbReference type="EMBL" id="ETS31929.1"/>
    </source>
</evidence>
<dbReference type="SUPFAM" id="SSF48264">
    <property type="entry name" value="Cytochrome P450"/>
    <property type="match status" value="1"/>
</dbReference>
<dbReference type="GO" id="GO:0020037">
    <property type="term" value="F:heme binding"/>
    <property type="evidence" value="ECO:0007669"/>
    <property type="project" value="InterPro"/>
</dbReference>
<keyword evidence="3" id="KW-1185">Reference proteome</keyword>
<comment type="caution">
    <text evidence="2">The sequence shown here is derived from an EMBL/GenBank/DDBJ whole genome shotgun (WGS) entry which is preliminary data.</text>
</comment>
<accession>W3VA53</accession>
<gene>
    <name evidence="2" type="ORF">PTE_02027</name>
</gene>
<dbReference type="GO" id="GO:0004497">
    <property type="term" value="F:monooxygenase activity"/>
    <property type="evidence" value="ECO:0007669"/>
    <property type="project" value="InterPro"/>
</dbReference>
<name>W3VA53_9GAMM</name>